<evidence type="ECO:0000313" key="3">
    <source>
        <dbReference type="Proteomes" id="UP000614287"/>
    </source>
</evidence>
<comment type="similarity">
    <text evidence="1">Belongs to the ROK (NagC/XylR) family.</text>
</comment>
<organism evidence="2 3">
    <name type="scientific">Formosimonas limnophila</name>
    <dbReference type="NCBI Taxonomy" id="1384487"/>
    <lineage>
        <taxon>Bacteria</taxon>
        <taxon>Pseudomonadati</taxon>
        <taxon>Pseudomonadota</taxon>
        <taxon>Betaproteobacteria</taxon>
        <taxon>Burkholderiales</taxon>
        <taxon>Burkholderiaceae</taxon>
        <taxon>Formosimonas</taxon>
    </lineage>
</organism>
<protein>
    <submittedName>
        <fullName evidence="2">Xylose repressor</fullName>
    </submittedName>
</protein>
<comment type="caution">
    <text evidence="2">The sequence shown here is derived from an EMBL/GenBank/DDBJ whole genome shotgun (WGS) entry which is preliminary data.</text>
</comment>
<dbReference type="InterPro" id="IPR036388">
    <property type="entry name" value="WH-like_DNA-bd_sf"/>
</dbReference>
<dbReference type="EMBL" id="BMZG01000004">
    <property type="protein sequence ID" value="GHA70515.1"/>
    <property type="molecule type" value="Genomic_DNA"/>
</dbReference>
<sequence length="406" mass="43988">MAFTSNHSDLKQINRLAVINLVKTQPGISRADLAKRTGLNKSTIGKIVQELLDEHWLQEDHTPTPLNGAGRRPTGLTLNGHVLALLGAEIGVDYITVLACSITGETLFNATLPYQHGNMEASIDQLIELLEHAWRIMDTMNHEVLGLGIAVPGLVNALDEKIIALPNLNWHDVSMIQLLRERFVSKNLPTIPVTILNDANAAALSEFVFGHTQYRRSALVHLTLGIGVGAGIITEKGLYRGFNGWAGEIGHSILQPVNGLRCACGQYGCVETLVSQRALSHAVTGDRQMLSIDALQRRLAKDDEKVKQGLNAVGHYLGIVLRNVANILNPETIVLGGPMSQFGQHLIDPTIQSFKAHTGRNHILPNIQLCEFGHNAAALGAAAAILSQHVEPTGTPTHLTHQGLLR</sequence>
<accession>A0A8J3CGV9</accession>
<dbReference type="Pfam" id="PF00480">
    <property type="entry name" value="ROK"/>
    <property type="match status" value="1"/>
</dbReference>
<dbReference type="AlphaFoldDB" id="A0A8J3CGV9"/>
<reference evidence="2" key="1">
    <citation type="journal article" date="2014" name="Int. J. Syst. Evol. Microbiol.">
        <title>Complete genome sequence of Corynebacterium casei LMG S-19264T (=DSM 44701T), isolated from a smear-ripened cheese.</title>
        <authorList>
            <consortium name="US DOE Joint Genome Institute (JGI-PGF)"/>
            <person name="Walter F."/>
            <person name="Albersmeier A."/>
            <person name="Kalinowski J."/>
            <person name="Ruckert C."/>
        </authorList>
    </citation>
    <scope>NUCLEOTIDE SEQUENCE</scope>
    <source>
        <strain evidence="2">KCTC 32501</strain>
    </source>
</reference>
<dbReference type="InterPro" id="IPR000600">
    <property type="entry name" value="ROK"/>
</dbReference>
<dbReference type="PROSITE" id="PS01125">
    <property type="entry name" value="ROK"/>
    <property type="match status" value="1"/>
</dbReference>
<evidence type="ECO:0000313" key="2">
    <source>
        <dbReference type="EMBL" id="GHA70515.1"/>
    </source>
</evidence>
<dbReference type="Gene3D" id="1.10.10.10">
    <property type="entry name" value="Winged helix-like DNA-binding domain superfamily/Winged helix DNA-binding domain"/>
    <property type="match status" value="1"/>
</dbReference>
<dbReference type="SUPFAM" id="SSF46785">
    <property type="entry name" value="Winged helix' DNA-binding domain"/>
    <property type="match status" value="1"/>
</dbReference>
<dbReference type="InterPro" id="IPR036390">
    <property type="entry name" value="WH_DNA-bd_sf"/>
</dbReference>
<dbReference type="SUPFAM" id="SSF53067">
    <property type="entry name" value="Actin-like ATPase domain"/>
    <property type="match status" value="1"/>
</dbReference>
<dbReference type="Proteomes" id="UP000614287">
    <property type="component" value="Unassembled WGS sequence"/>
</dbReference>
<keyword evidence="3" id="KW-1185">Reference proteome</keyword>
<dbReference type="InterPro" id="IPR043129">
    <property type="entry name" value="ATPase_NBD"/>
</dbReference>
<dbReference type="CDD" id="cd24076">
    <property type="entry name" value="ASKHA_ATPase_ROK_BsXylR-like"/>
    <property type="match status" value="1"/>
</dbReference>
<dbReference type="Pfam" id="PF13412">
    <property type="entry name" value="HTH_24"/>
    <property type="match status" value="1"/>
</dbReference>
<evidence type="ECO:0000256" key="1">
    <source>
        <dbReference type="ARBA" id="ARBA00006479"/>
    </source>
</evidence>
<dbReference type="PANTHER" id="PTHR18964:SF149">
    <property type="entry name" value="BIFUNCTIONAL UDP-N-ACETYLGLUCOSAMINE 2-EPIMERASE_N-ACETYLMANNOSAMINE KINASE"/>
    <property type="match status" value="1"/>
</dbReference>
<name>A0A8J3CGV9_9BURK</name>
<reference evidence="2" key="2">
    <citation type="submission" date="2020-09" db="EMBL/GenBank/DDBJ databases">
        <authorList>
            <person name="Sun Q."/>
            <person name="Kim S."/>
        </authorList>
    </citation>
    <scope>NUCLEOTIDE SEQUENCE</scope>
    <source>
        <strain evidence="2">KCTC 32501</strain>
    </source>
</reference>
<dbReference type="RefSeq" id="WP_189492285.1">
    <property type="nucleotide sequence ID" value="NZ_BMZG01000004.1"/>
</dbReference>
<gene>
    <name evidence="2" type="primary">xylR</name>
    <name evidence="2" type="ORF">GCM10009007_09100</name>
</gene>
<dbReference type="PANTHER" id="PTHR18964">
    <property type="entry name" value="ROK (REPRESSOR, ORF, KINASE) FAMILY"/>
    <property type="match status" value="1"/>
</dbReference>
<dbReference type="Gene3D" id="3.30.420.40">
    <property type="match status" value="2"/>
</dbReference>
<dbReference type="InterPro" id="IPR049874">
    <property type="entry name" value="ROK_cs"/>
</dbReference>
<proteinExistence type="inferred from homology"/>